<dbReference type="EMBL" id="LR797027">
    <property type="protein sequence ID" value="CAB4182868.1"/>
    <property type="molecule type" value="Genomic_DNA"/>
</dbReference>
<sequence length="172" mass="19363">MTPAELYPEGVYHVCRHMRAKDAEEIFATQWSDDRDVLAHNVLQVCKFGYILHADDGTPVVCGGAVALWPGVWSVWMFATDRFDEIAIATHRFAKTIFFPALEDVGYVRLECRSLATHMTAHRWLESLGGRCESAVSNYGKDGQDFLLYCWTKPKADAQSSKDVQPCVQTNS</sequence>
<protein>
    <recommendedName>
        <fullName evidence="4">N-acetyltransferase domain-containing protein</fullName>
    </recommendedName>
</protein>
<evidence type="ECO:0000313" key="2">
    <source>
        <dbReference type="EMBL" id="CAB4212686.1"/>
    </source>
</evidence>
<name>A0A6J5SEV0_9CAUD</name>
<dbReference type="EMBL" id="LR798388">
    <property type="protein sequence ID" value="CAB5228264.1"/>
    <property type="molecule type" value="Genomic_DNA"/>
</dbReference>
<proteinExistence type="predicted"/>
<reference evidence="2" key="1">
    <citation type="submission" date="2020-05" db="EMBL/GenBank/DDBJ databases">
        <authorList>
            <person name="Chiriac C."/>
            <person name="Salcher M."/>
            <person name="Ghai R."/>
            <person name="Kavagutti S V."/>
        </authorList>
    </citation>
    <scope>NUCLEOTIDE SEQUENCE</scope>
</reference>
<dbReference type="EMBL" id="LR797384">
    <property type="protein sequence ID" value="CAB4212686.1"/>
    <property type="molecule type" value="Genomic_DNA"/>
</dbReference>
<accession>A0A6J5SEV0</accession>
<evidence type="ECO:0000313" key="1">
    <source>
        <dbReference type="EMBL" id="CAB4182868.1"/>
    </source>
</evidence>
<evidence type="ECO:0008006" key="4">
    <source>
        <dbReference type="Google" id="ProtNLM"/>
    </source>
</evidence>
<gene>
    <name evidence="1" type="ORF">UFOVP1086_27</name>
    <name evidence="2" type="ORF">UFOVP1440_27</name>
    <name evidence="3" type="ORF">UFOVP1533_27</name>
</gene>
<evidence type="ECO:0000313" key="3">
    <source>
        <dbReference type="EMBL" id="CAB5228264.1"/>
    </source>
</evidence>
<organism evidence="2">
    <name type="scientific">uncultured Caudovirales phage</name>
    <dbReference type="NCBI Taxonomy" id="2100421"/>
    <lineage>
        <taxon>Viruses</taxon>
        <taxon>Duplodnaviria</taxon>
        <taxon>Heunggongvirae</taxon>
        <taxon>Uroviricota</taxon>
        <taxon>Caudoviricetes</taxon>
        <taxon>Peduoviridae</taxon>
        <taxon>Maltschvirus</taxon>
        <taxon>Maltschvirus maltsch</taxon>
    </lineage>
</organism>